<reference evidence="1 2" key="1">
    <citation type="submission" date="2019-01" db="EMBL/GenBank/DDBJ databases">
        <authorList>
            <consortium name="Pathogen Informatics"/>
        </authorList>
    </citation>
    <scope>NUCLEOTIDE SEQUENCE [LARGE SCALE GENOMIC DNA]</scope>
    <source>
        <strain evidence="1 2">NCTC10166</strain>
    </source>
</reference>
<dbReference type="Proteomes" id="UP000289440">
    <property type="component" value="Chromosome"/>
</dbReference>
<name>A0A449A573_9BACT</name>
<dbReference type="AlphaFoldDB" id="A0A449A573"/>
<accession>A0A449A573</accession>
<dbReference type="EMBL" id="LR214951">
    <property type="protein sequence ID" value="VEU59364.1"/>
    <property type="molecule type" value="Genomic_DNA"/>
</dbReference>
<sequence>MKIKKPLLNNNIPCPSHPIKSKFIVIKGPNKNLVINAIIPNLKSVTKKITKMNKNDISILSPIIENNGHGINLEIKIPIKDKQVRIPVSVILWIIFLL</sequence>
<organism evidence="1 2">
    <name type="scientific">Mesomycoplasma neurolyticum</name>
    <dbReference type="NCBI Taxonomy" id="2120"/>
    <lineage>
        <taxon>Bacteria</taxon>
        <taxon>Bacillati</taxon>
        <taxon>Mycoplasmatota</taxon>
        <taxon>Mycoplasmoidales</taxon>
        <taxon>Metamycoplasmataceae</taxon>
        <taxon>Mesomycoplasma</taxon>
    </lineage>
</organism>
<evidence type="ECO:0000313" key="2">
    <source>
        <dbReference type="Proteomes" id="UP000289440"/>
    </source>
</evidence>
<evidence type="ECO:0000313" key="1">
    <source>
        <dbReference type="EMBL" id="VEU59364.1"/>
    </source>
</evidence>
<keyword evidence="2" id="KW-1185">Reference proteome</keyword>
<dbReference type="KEGG" id="mnu:NCTC10166_00332"/>
<proteinExistence type="predicted"/>
<protein>
    <submittedName>
        <fullName evidence="1">Uncharacterized protein</fullName>
    </submittedName>
</protein>
<gene>
    <name evidence="1" type="ORF">NCTC10166_00332</name>
</gene>